<dbReference type="Pfam" id="PF07285">
    <property type="entry name" value="DUF1444"/>
    <property type="match status" value="1"/>
</dbReference>
<protein>
    <submittedName>
        <fullName evidence="1">DUF1444 domain-containing protein</fullName>
    </submittedName>
</protein>
<proteinExistence type="predicted"/>
<reference evidence="1 2" key="1">
    <citation type="submission" date="2016-11" db="EMBL/GenBank/DDBJ databases">
        <authorList>
            <person name="Jaros S."/>
            <person name="Januszkiewicz K."/>
            <person name="Wedrychowicz H."/>
        </authorList>
    </citation>
    <scope>NUCLEOTIDE SEQUENCE [LARGE SCALE GENOMIC DNA]</scope>
    <source>
        <strain evidence="1 2">Con a/3</strain>
    </source>
</reference>
<dbReference type="AlphaFoldDB" id="A0A1V3GAR3"/>
<name>A0A1V3GAR3_9BACL</name>
<comment type="caution">
    <text evidence="1">The sequence shown here is derived from an EMBL/GenBank/DDBJ whole genome shotgun (WGS) entry which is preliminary data.</text>
</comment>
<dbReference type="OrthoDB" id="154553at2"/>
<dbReference type="PIRSF" id="PIRSF012562">
    <property type="entry name" value="UCP012562"/>
    <property type="match status" value="1"/>
</dbReference>
<accession>A0A1V3GAR3</accession>
<dbReference type="NCBIfam" id="NF010189">
    <property type="entry name" value="PRK13668.1"/>
    <property type="match status" value="1"/>
</dbReference>
<dbReference type="InterPro" id="IPR010838">
    <property type="entry name" value="DUF1444"/>
</dbReference>
<dbReference type="RefSeq" id="WP_077359352.1">
    <property type="nucleotide sequence ID" value="NZ_MQMF01000001.1"/>
</dbReference>
<dbReference type="EMBL" id="MQMF01000001">
    <property type="protein sequence ID" value="OOE13935.1"/>
    <property type="molecule type" value="Genomic_DNA"/>
</dbReference>
<sequence length="272" mass="31118">MVLSNTIKLKKALEQKLSNPEREITYLREEETLRVQDTQTGKGVSLSLGGLSAKWEKGKDQLLEELVYYVEEGLKAVRLSADEESLSRIFPVIRSASFPAETPEGEKLFYQEHTAETRIYYALDLGKTYKLLTNHKMRDLNIEESQVVDAARFNVKRLSTDYKQDQVAGNTFFFLNHNDGYDASRILNISFLEEMKKHISGEMAVAVPHQDVLILADIQNKQGYDILAQMAMQFFMNGRVPVTALPFIYENKELEPVFILAKNKPVEDETNE</sequence>
<organism evidence="1 2">
    <name type="scientific">Fictibacillus arsenicus</name>
    <dbReference type="NCBI Taxonomy" id="255247"/>
    <lineage>
        <taxon>Bacteria</taxon>
        <taxon>Bacillati</taxon>
        <taxon>Bacillota</taxon>
        <taxon>Bacilli</taxon>
        <taxon>Bacillales</taxon>
        <taxon>Fictibacillaceae</taxon>
        <taxon>Fictibacillus</taxon>
    </lineage>
</organism>
<dbReference type="Proteomes" id="UP000188597">
    <property type="component" value="Unassembled WGS sequence"/>
</dbReference>
<gene>
    <name evidence="1" type="ORF">UN64_01610</name>
</gene>
<evidence type="ECO:0000313" key="2">
    <source>
        <dbReference type="Proteomes" id="UP000188597"/>
    </source>
</evidence>
<evidence type="ECO:0000313" key="1">
    <source>
        <dbReference type="EMBL" id="OOE13935.1"/>
    </source>
</evidence>